<proteinExistence type="predicted"/>
<reference evidence="4" key="1">
    <citation type="submission" date="2016-10" db="EMBL/GenBank/DDBJ databases">
        <authorList>
            <person name="Varghese N."/>
            <person name="Submissions S."/>
        </authorList>
    </citation>
    <scope>NUCLEOTIDE SEQUENCE [LARGE SCALE GENOMIC DNA]</scope>
    <source>
        <strain evidence="4">DSM 44498</strain>
    </source>
</reference>
<dbReference type="Proteomes" id="UP000183561">
    <property type="component" value="Unassembled WGS sequence"/>
</dbReference>
<evidence type="ECO:0000313" key="3">
    <source>
        <dbReference type="EMBL" id="SEC83913.1"/>
    </source>
</evidence>
<evidence type="ECO:0000313" key="4">
    <source>
        <dbReference type="Proteomes" id="UP000183561"/>
    </source>
</evidence>
<feature type="domain" description="FAD dependent oxidoreductase" evidence="2">
    <location>
        <begin position="2"/>
        <end position="393"/>
    </location>
</feature>
<evidence type="ECO:0000259" key="2">
    <source>
        <dbReference type="Pfam" id="PF01266"/>
    </source>
</evidence>
<dbReference type="AlphaFoldDB" id="A0A1H4VSH8"/>
<dbReference type="OrthoDB" id="9806257at2"/>
<sequence length="421" mass="45366">MRIVVVGGGVVALASAYRLAKAGCEVVVLEARTAGSAATHGNAAKIALAESGPVPAPGVILQGLRWMLKPDSPLYVKPSVAPDFIKFMLTMARHCNARDFRFGLETHLRLASDANDLLDEYTKDGIEFEMHKAGVLLAFETRERYEEHCGSLQIFEGFGMHPTHLDSDGVQETEPALNHRIKHGLFFADDRQLEPDSLTRALVKRCEELGVQIRENTKVGRFLRRGSTVTGVVTDTGEQIDGDALLLAAGVWSGPLSKELGAPMPIRPGKGYSVDYSPAPIKLNTSLTLEDARVAVTPLDGMIRLAGTMEFGGFEESVNQTRVAAIQRAAAENFDGWDNPPGAAAPWAGLRPMTPDGLPIVGKFGNLDNAYIASGHGMLGLTLAPGTAEIITETIVNHRVPEIATSISPNRFLSRRALRRA</sequence>
<protein>
    <submittedName>
        <fullName evidence="3">D-amino-acid dehydrogenase</fullName>
    </submittedName>
</protein>
<dbReference type="Gene3D" id="3.30.9.10">
    <property type="entry name" value="D-Amino Acid Oxidase, subunit A, domain 2"/>
    <property type="match status" value="1"/>
</dbReference>
<evidence type="ECO:0000256" key="1">
    <source>
        <dbReference type="ARBA" id="ARBA00023002"/>
    </source>
</evidence>
<keyword evidence="4" id="KW-1185">Reference proteome</keyword>
<keyword evidence="1" id="KW-0560">Oxidoreductase</keyword>
<accession>A0A1H4VSH8</accession>
<dbReference type="PANTHER" id="PTHR13847:SF289">
    <property type="entry name" value="GLYCINE OXIDASE"/>
    <property type="match status" value="1"/>
</dbReference>
<dbReference type="InterPro" id="IPR036188">
    <property type="entry name" value="FAD/NAD-bd_sf"/>
</dbReference>
<dbReference type="GO" id="GO:0016491">
    <property type="term" value="F:oxidoreductase activity"/>
    <property type="evidence" value="ECO:0007669"/>
    <property type="project" value="UniProtKB-KW"/>
</dbReference>
<dbReference type="EMBL" id="FNSV01000005">
    <property type="protein sequence ID" value="SEC83913.1"/>
    <property type="molecule type" value="Genomic_DNA"/>
</dbReference>
<dbReference type="PANTHER" id="PTHR13847">
    <property type="entry name" value="SARCOSINE DEHYDROGENASE-RELATED"/>
    <property type="match status" value="1"/>
</dbReference>
<organism evidence="3 4">
    <name type="scientific">Rhodococcus koreensis</name>
    <dbReference type="NCBI Taxonomy" id="99653"/>
    <lineage>
        <taxon>Bacteria</taxon>
        <taxon>Bacillati</taxon>
        <taxon>Actinomycetota</taxon>
        <taxon>Actinomycetes</taxon>
        <taxon>Mycobacteriales</taxon>
        <taxon>Nocardiaceae</taxon>
        <taxon>Rhodococcus</taxon>
    </lineage>
</organism>
<gene>
    <name evidence="3" type="ORF">SAMN04490239_5662</name>
</gene>
<dbReference type="GO" id="GO:0005737">
    <property type="term" value="C:cytoplasm"/>
    <property type="evidence" value="ECO:0007669"/>
    <property type="project" value="TreeGrafter"/>
</dbReference>
<dbReference type="SUPFAM" id="SSF51905">
    <property type="entry name" value="FAD/NAD(P)-binding domain"/>
    <property type="match status" value="1"/>
</dbReference>
<dbReference type="RefSeq" id="WP_072942512.1">
    <property type="nucleotide sequence ID" value="NZ_CP070609.1"/>
</dbReference>
<name>A0A1H4VSH8_9NOCA</name>
<dbReference type="Gene3D" id="3.50.50.60">
    <property type="entry name" value="FAD/NAD(P)-binding domain"/>
    <property type="match status" value="2"/>
</dbReference>
<dbReference type="SUPFAM" id="SSF54373">
    <property type="entry name" value="FAD-linked reductases, C-terminal domain"/>
    <property type="match status" value="1"/>
</dbReference>
<dbReference type="InterPro" id="IPR006076">
    <property type="entry name" value="FAD-dep_OxRdtase"/>
</dbReference>
<dbReference type="Pfam" id="PF01266">
    <property type="entry name" value="DAO"/>
    <property type="match status" value="1"/>
</dbReference>